<dbReference type="PANTHER" id="PTHR11629">
    <property type="entry name" value="VACUOLAR PROTON ATPASES"/>
    <property type="match status" value="1"/>
</dbReference>
<comment type="similarity">
    <text evidence="2">Belongs to the V-ATPase 116 kDa subunit family.</text>
</comment>
<evidence type="ECO:0000313" key="11">
    <source>
        <dbReference type="Proteomes" id="UP000054874"/>
    </source>
</evidence>
<evidence type="ECO:0000256" key="6">
    <source>
        <dbReference type="ARBA" id="ARBA00023065"/>
    </source>
</evidence>
<evidence type="ECO:0000256" key="2">
    <source>
        <dbReference type="ARBA" id="ARBA00009904"/>
    </source>
</evidence>
<dbReference type="GO" id="GO:0051117">
    <property type="term" value="F:ATPase binding"/>
    <property type="evidence" value="ECO:0007669"/>
    <property type="project" value="TreeGrafter"/>
</dbReference>
<keyword evidence="4 9" id="KW-0812">Transmembrane</keyword>
<keyword evidence="11" id="KW-1185">Reference proteome</keyword>
<evidence type="ECO:0000256" key="8">
    <source>
        <dbReference type="SAM" id="Coils"/>
    </source>
</evidence>
<dbReference type="Pfam" id="PF01496">
    <property type="entry name" value="V_ATPase_I"/>
    <property type="match status" value="1"/>
</dbReference>
<organism evidence="10 11">
    <name type="scientific">Acetivibrio ethanolgignens</name>
    <dbReference type="NCBI Taxonomy" id="290052"/>
    <lineage>
        <taxon>Bacteria</taxon>
        <taxon>Bacillati</taxon>
        <taxon>Bacillota</taxon>
        <taxon>Clostridia</taxon>
        <taxon>Eubacteriales</taxon>
        <taxon>Oscillospiraceae</taxon>
        <taxon>Acetivibrio</taxon>
    </lineage>
</organism>
<keyword evidence="3" id="KW-0813">Transport</keyword>
<dbReference type="GO" id="GO:0007035">
    <property type="term" value="P:vacuolar acidification"/>
    <property type="evidence" value="ECO:0007669"/>
    <property type="project" value="TreeGrafter"/>
</dbReference>
<dbReference type="InterPro" id="IPR002490">
    <property type="entry name" value="V-ATPase_116kDa_su"/>
</dbReference>
<sequence>MKYLNIMGPKKDLDRMINTYLSKYEIHLENAMTELSKVQEVHPFLETNPYREILNKAEVILERMPDKTYIQNREMSDEEATRIIDKAMETIIGLADEREKLKAEKKRISKELSQLEPYRMMEYDLKVIKDFKFIKYRFGKIPLEYYQKFMLYAYDRMDAIFYECGRNMDYVWGIYFVPATAAERVNAMFSILHFEEEILPEEFDGTPEEVYQRMVKEMKSVRSRLKKLKTKLSEALEAQRDDILCAYYSLKKHSENFDIRKLAACTNDEASNQVFYILCGWMTARDAKAFLKEIEGDENVYCIMRGSKESGIDKLPTKLKNPKLFKPFEMFVEMYGLPAYNELDPTVFLGLTYSLMFGIMFGDVGQGLCLAIGGFLLYKYKKMNLAGIVALAGCISTIFGFLYGSIFGLEDVLPALWRRPMSDIMTTLMMAIVFGVVLILIAMLLHIFNAVKNRDFEKAVLDPSGIAGLMAYGTAIGAVGLVFAGYTLPGTSILAVLIGLPLIAIFLKEPLNNFLQHKKKLFPAGSKAMFLVEAFVELFDVVLSYATNTISFVRVGAFALSHAGMMGVVMTLAGLESGHPNFIIIVLGNILVTGLEGLVVGIQVLRLEYYEMFSRFYSGSGRPFQPFKVNQ</sequence>
<dbReference type="GO" id="GO:0046961">
    <property type="term" value="F:proton-transporting ATPase activity, rotational mechanism"/>
    <property type="evidence" value="ECO:0007669"/>
    <property type="project" value="InterPro"/>
</dbReference>
<keyword evidence="7 9" id="KW-0472">Membrane</keyword>
<dbReference type="GO" id="GO:0016471">
    <property type="term" value="C:vacuolar proton-transporting V-type ATPase complex"/>
    <property type="evidence" value="ECO:0007669"/>
    <property type="project" value="TreeGrafter"/>
</dbReference>
<feature type="transmembrane region" description="Helical" evidence="9">
    <location>
        <begin position="552"/>
        <end position="575"/>
    </location>
</feature>
<comment type="caution">
    <text evidence="10">The sequence shown here is derived from an EMBL/GenBank/DDBJ whole genome shotgun (WGS) entry which is preliminary data.</text>
</comment>
<feature type="transmembrane region" description="Helical" evidence="9">
    <location>
        <begin position="490"/>
        <end position="507"/>
    </location>
</feature>
<feature type="transmembrane region" description="Helical" evidence="9">
    <location>
        <begin position="355"/>
        <end position="378"/>
    </location>
</feature>
<dbReference type="Proteomes" id="UP000054874">
    <property type="component" value="Unassembled WGS sequence"/>
</dbReference>
<keyword evidence="8" id="KW-0175">Coiled coil</keyword>
<evidence type="ECO:0000256" key="1">
    <source>
        <dbReference type="ARBA" id="ARBA00004141"/>
    </source>
</evidence>
<name>A0A0V8QE99_9FIRM</name>
<dbReference type="AlphaFoldDB" id="A0A0V8QE99"/>
<feature type="coiled-coil region" evidence="8">
    <location>
        <begin position="211"/>
        <end position="242"/>
    </location>
</feature>
<evidence type="ECO:0000256" key="7">
    <source>
        <dbReference type="ARBA" id="ARBA00023136"/>
    </source>
</evidence>
<proteinExistence type="inferred from homology"/>
<dbReference type="GO" id="GO:0033179">
    <property type="term" value="C:proton-transporting V-type ATPase, V0 domain"/>
    <property type="evidence" value="ECO:0007669"/>
    <property type="project" value="InterPro"/>
</dbReference>
<feature type="transmembrane region" description="Helical" evidence="9">
    <location>
        <begin position="424"/>
        <end position="448"/>
    </location>
</feature>
<gene>
    <name evidence="10" type="ORF">ASU35_11730</name>
</gene>
<evidence type="ECO:0000256" key="4">
    <source>
        <dbReference type="ARBA" id="ARBA00022692"/>
    </source>
</evidence>
<comment type="subcellular location">
    <subcellularLocation>
        <location evidence="1">Membrane</location>
        <topology evidence="1">Multi-pass membrane protein</topology>
    </subcellularLocation>
</comment>
<feature type="coiled-coil region" evidence="8">
    <location>
        <begin position="84"/>
        <end position="114"/>
    </location>
</feature>
<dbReference type="PANTHER" id="PTHR11629:SF63">
    <property type="entry name" value="V-TYPE PROTON ATPASE SUBUNIT A"/>
    <property type="match status" value="1"/>
</dbReference>
<evidence type="ECO:0000256" key="3">
    <source>
        <dbReference type="ARBA" id="ARBA00022448"/>
    </source>
</evidence>
<dbReference type="EMBL" id="LNAM01000161">
    <property type="protein sequence ID" value="KSV58796.1"/>
    <property type="molecule type" value="Genomic_DNA"/>
</dbReference>
<dbReference type="STRING" id="290052.ASU35_11730"/>
<protein>
    <submittedName>
        <fullName evidence="10">ATPase</fullName>
    </submittedName>
</protein>
<evidence type="ECO:0000256" key="9">
    <source>
        <dbReference type="SAM" id="Phobius"/>
    </source>
</evidence>
<evidence type="ECO:0000256" key="5">
    <source>
        <dbReference type="ARBA" id="ARBA00022989"/>
    </source>
</evidence>
<accession>A0A0V8QE99</accession>
<keyword evidence="6" id="KW-0406">Ion transport</keyword>
<keyword evidence="5 9" id="KW-1133">Transmembrane helix</keyword>
<reference evidence="10 11" key="1">
    <citation type="submission" date="2015-11" db="EMBL/GenBank/DDBJ databases">
        <title>Butyribacter intestini gen. nov., sp. nov., a butyric acid-producing bacterium of the family Lachnospiraceae isolated from the human faeces.</title>
        <authorList>
            <person name="Zou Y."/>
            <person name="Xue W."/>
            <person name="Luo G."/>
            <person name="Lv M."/>
        </authorList>
    </citation>
    <scope>NUCLEOTIDE SEQUENCE [LARGE SCALE GENOMIC DNA]</scope>
    <source>
        <strain evidence="10 11">ACET-33324</strain>
    </source>
</reference>
<feature type="transmembrane region" description="Helical" evidence="9">
    <location>
        <begin position="582"/>
        <end position="605"/>
    </location>
</feature>
<evidence type="ECO:0000313" key="10">
    <source>
        <dbReference type="EMBL" id="KSV58796.1"/>
    </source>
</evidence>
<feature type="transmembrane region" description="Helical" evidence="9">
    <location>
        <begin position="385"/>
        <end position="404"/>
    </location>
</feature>
<feature type="transmembrane region" description="Helical" evidence="9">
    <location>
        <begin position="460"/>
        <end position="484"/>
    </location>
</feature>